<feature type="compositionally biased region" description="Basic residues" evidence="1">
    <location>
        <begin position="393"/>
        <end position="408"/>
    </location>
</feature>
<feature type="compositionally biased region" description="Low complexity" evidence="1">
    <location>
        <begin position="355"/>
        <end position="370"/>
    </location>
</feature>
<proteinExistence type="predicted"/>
<feature type="compositionally biased region" description="Pro residues" evidence="1">
    <location>
        <begin position="321"/>
        <end position="335"/>
    </location>
</feature>
<reference evidence="2 3" key="1">
    <citation type="submission" date="2019-06" db="EMBL/GenBank/DDBJ databases">
        <title>Genome Sequence of the Brown Rot Fungal Pathogen Monilinia fructicola.</title>
        <authorList>
            <person name="De Miccolis Angelini R.M."/>
            <person name="Landi L."/>
            <person name="Abate D."/>
            <person name="Pollastro S."/>
            <person name="Romanazzi G."/>
            <person name="Faretra F."/>
        </authorList>
    </citation>
    <scope>NUCLEOTIDE SEQUENCE [LARGE SCALE GENOMIC DNA]</scope>
    <source>
        <strain evidence="2 3">Mfrc123</strain>
    </source>
</reference>
<gene>
    <name evidence="2" type="ORF">EYC84_003030</name>
</gene>
<dbReference type="EMBL" id="VICG01000004">
    <property type="protein sequence ID" value="KAA8572408.1"/>
    <property type="molecule type" value="Genomic_DNA"/>
</dbReference>
<evidence type="ECO:0000313" key="3">
    <source>
        <dbReference type="Proteomes" id="UP000322873"/>
    </source>
</evidence>
<dbReference type="VEuPathDB" id="FungiDB:MFRU_003g03660"/>
<organism evidence="2 3">
    <name type="scientific">Monilinia fructicola</name>
    <name type="common">Brown rot fungus</name>
    <name type="synonym">Ciboria fructicola</name>
    <dbReference type="NCBI Taxonomy" id="38448"/>
    <lineage>
        <taxon>Eukaryota</taxon>
        <taxon>Fungi</taxon>
        <taxon>Dikarya</taxon>
        <taxon>Ascomycota</taxon>
        <taxon>Pezizomycotina</taxon>
        <taxon>Leotiomycetes</taxon>
        <taxon>Helotiales</taxon>
        <taxon>Sclerotiniaceae</taxon>
        <taxon>Monilinia</taxon>
    </lineage>
</organism>
<feature type="region of interest" description="Disordered" evidence="1">
    <location>
        <begin position="303"/>
        <end position="370"/>
    </location>
</feature>
<dbReference type="Proteomes" id="UP000322873">
    <property type="component" value="Unassembled WGS sequence"/>
</dbReference>
<feature type="region of interest" description="Disordered" evidence="1">
    <location>
        <begin position="35"/>
        <end position="77"/>
    </location>
</feature>
<feature type="region of interest" description="Disordered" evidence="1">
    <location>
        <begin position="389"/>
        <end position="408"/>
    </location>
</feature>
<feature type="compositionally biased region" description="Basic and acidic residues" evidence="1">
    <location>
        <begin position="38"/>
        <end position="58"/>
    </location>
</feature>
<accession>A0A5M9JSD7</accession>
<feature type="compositionally biased region" description="Polar residues" evidence="1">
    <location>
        <begin position="59"/>
        <end position="74"/>
    </location>
</feature>
<name>A0A5M9JSD7_MONFR</name>
<evidence type="ECO:0000256" key="1">
    <source>
        <dbReference type="SAM" id="MobiDB-lite"/>
    </source>
</evidence>
<sequence length="427" mass="46812">MSLSYVMGPLSMTPRLAHIPEGNKAPVIDLTLSSEGEDQSKDINEKKENSPVHIDDSNARQYHYSSSLPTNNRPNRPVVLEDFNAKCRTISPDVFVPVQDSPLNSPVKHEGVEKVDRNFELEQNMETADMASFRASRILPKLPIRRAGYHQSHSRMMTSSQLSTFDSNPKAASSSLSNLEHAAVNTLVNLNHGLDLNKSNSIMSFKQLYSPNKFASSHQSPGVLTRKRPSSLISTPTSALAINFKSPVSSMTELEPATKRICINSLLNSPSSSSFSPPPAIFAPDAPTPSTQIVSPLMAQSPNRLKDGLASDQYSDYSTLTPPPSSNFYPSPPASPSLKLAPMRSIPRPLVPRTSQPSNPISNLSPNPQSTSYFLTTKPIRLFQYPPNLLPAHRQHHPHPQSRARLHPRIPTLDTPHAETLHAGPGN</sequence>
<protein>
    <submittedName>
        <fullName evidence="2">Uncharacterized protein</fullName>
    </submittedName>
</protein>
<evidence type="ECO:0000313" key="2">
    <source>
        <dbReference type="EMBL" id="KAA8572408.1"/>
    </source>
</evidence>
<dbReference type="AlphaFoldDB" id="A0A5M9JSD7"/>
<comment type="caution">
    <text evidence="2">The sequence shown here is derived from an EMBL/GenBank/DDBJ whole genome shotgun (WGS) entry which is preliminary data.</text>
</comment>
<keyword evidence="3" id="KW-1185">Reference proteome</keyword>